<organism evidence="2 3">
    <name type="scientific">Gryllus longicercus</name>
    <dbReference type="NCBI Taxonomy" id="2509291"/>
    <lineage>
        <taxon>Eukaryota</taxon>
        <taxon>Metazoa</taxon>
        <taxon>Ecdysozoa</taxon>
        <taxon>Arthropoda</taxon>
        <taxon>Hexapoda</taxon>
        <taxon>Insecta</taxon>
        <taxon>Pterygota</taxon>
        <taxon>Neoptera</taxon>
        <taxon>Polyneoptera</taxon>
        <taxon>Orthoptera</taxon>
        <taxon>Ensifera</taxon>
        <taxon>Gryllidea</taxon>
        <taxon>Grylloidea</taxon>
        <taxon>Gryllidae</taxon>
        <taxon>Gryllinae</taxon>
        <taxon>Gryllus</taxon>
    </lineage>
</organism>
<comment type="caution">
    <text evidence="2">The sequence shown here is derived from an EMBL/GenBank/DDBJ whole genome shotgun (WGS) entry which is preliminary data.</text>
</comment>
<feature type="region of interest" description="Disordered" evidence="1">
    <location>
        <begin position="513"/>
        <end position="579"/>
    </location>
</feature>
<feature type="compositionally biased region" description="Polar residues" evidence="1">
    <location>
        <begin position="108"/>
        <end position="120"/>
    </location>
</feature>
<feature type="compositionally biased region" description="Low complexity" evidence="1">
    <location>
        <begin position="423"/>
        <end position="437"/>
    </location>
</feature>
<evidence type="ECO:0000313" key="3">
    <source>
        <dbReference type="Proteomes" id="UP001378592"/>
    </source>
</evidence>
<feature type="region of interest" description="Disordered" evidence="1">
    <location>
        <begin position="61"/>
        <end position="120"/>
    </location>
</feature>
<feature type="region of interest" description="Disordered" evidence="1">
    <location>
        <begin position="148"/>
        <end position="181"/>
    </location>
</feature>
<feature type="compositionally biased region" description="Basic residues" evidence="1">
    <location>
        <begin position="638"/>
        <end position="652"/>
    </location>
</feature>
<feature type="compositionally biased region" description="Low complexity" evidence="1">
    <location>
        <begin position="148"/>
        <end position="163"/>
    </location>
</feature>
<dbReference type="EMBL" id="JAZDUA010000053">
    <property type="protein sequence ID" value="KAK7870690.1"/>
    <property type="molecule type" value="Genomic_DNA"/>
</dbReference>
<gene>
    <name evidence="2" type="ORF">R5R35_009855</name>
</gene>
<name>A0AAN9ZDW7_9ORTH</name>
<proteinExistence type="predicted"/>
<accession>A0AAN9ZDW7</accession>
<protein>
    <submittedName>
        <fullName evidence="2">Uncharacterized protein</fullName>
    </submittedName>
</protein>
<reference evidence="2 3" key="1">
    <citation type="submission" date="2024-03" db="EMBL/GenBank/DDBJ databases">
        <title>The genome assembly and annotation of the cricket Gryllus longicercus Weissman &amp; Gray.</title>
        <authorList>
            <person name="Szrajer S."/>
            <person name="Gray D."/>
            <person name="Ylla G."/>
        </authorList>
    </citation>
    <scope>NUCLEOTIDE SEQUENCE [LARGE SCALE GENOMIC DNA]</scope>
    <source>
        <strain evidence="2">DAG 2021-001</strain>
        <tissue evidence="2">Whole body minus gut</tissue>
    </source>
</reference>
<feature type="region of interest" description="Disordered" evidence="1">
    <location>
        <begin position="354"/>
        <end position="381"/>
    </location>
</feature>
<keyword evidence="3" id="KW-1185">Reference proteome</keyword>
<feature type="region of interest" description="Disordered" evidence="1">
    <location>
        <begin position="412"/>
        <end position="437"/>
    </location>
</feature>
<feature type="compositionally biased region" description="Low complexity" evidence="1">
    <location>
        <begin position="68"/>
        <end position="90"/>
    </location>
</feature>
<sequence length="773" mass="82585">MQCEAVLLGREAVEGAVDAAAMASLIRGLLQSRERIARSAGDLYRDRRRYLLRCRDGLEIVPSPKPSPASSASPSPTTASSSASSTASSTRPRRADDEGFESDDDTASTKSAASLDDTVSNSSSCCFVDDHVFKFGPGAVAARGVVASTSSNSSVATDSANSSGASDTDDVDSSGAPSPSAGAVAKLVKSLTLYQRGGPAPGAAADAPHPQPTPARPEGEVYPVADVAFCHLDPAFPKVVVWVVKRKRPQRLSATPDGSATGLQAIVFECVNERALKKFCANYQEMSRRAKLDQYKHPHRRKDVTPAFATLYRGYLPSVSREKPSLDSQIQPLDNPKTIKLELELSKTTYDSKTLSNVGSRAQKAPPKTLPKPTSAPAAVKEDELPVAAKFNLVQRTDGDGVTHIEVARGASDAATPPAPRVETIPETSTGPSSIISISTPDVGNLLTTGPTSGAARASRLGKEIEGVIRSDVDAASRREPPRQRQPAILVMNPEDAASELHKVWNPPEAVAVAEEDDEDQKDVVTADPPQRPERRKYVRKKNPAPQPPVQQSQPPRSAPSPDPYQKKPLVPYKPDSLSRGQKIVRGQFIRVSVDQPVAPVQQPWIFGSTFTNGWDSPRDHLSRRGLDDMFAVQGHSLRQHPHKGLQHRRSRSTGGAGRSRSKSPPLARRPMAYRYIDVANPPPPQPPPASAGRFFGLSQKLKELGGGGGHPSYATTARRRGSAGEATHLAAAAAGGQACHLKSVIKKSKRAGEYVEPKKVTFSAYATVQVVD</sequence>
<evidence type="ECO:0000256" key="1">
    <source>
        <dbReference type="SAM" id="MobiDB-lite"/>
    </source>
</evidence>
<feature type="region of interest" description="Disordered" evidence="1">
    <location>
        <begin position="199"/>
        <end position="219"/>
    </location>
</feature>
<feature type="region of interest" description="Disordered" evidence="1">
    <location>
        <begin position="637"/>
        <end position="670"/>
    </location>
</feature>
<dbReference type="Proteomes" id="UP001378592">
    <property type="component" value="Unassembled WGS sequence"/>
</dbReference>
<evidence type="ECO:0000313" key="2">
    <source>
        <dbReference type="EMBL" id="KAK7870690.1"/>
    </source>
</evidence>
<dbReference type="AlphaFoldDB" id="A0AAN9ZDW7"/>
<feature type="compositionally biased region" description="Basic residues" evidence="1">
    <location>
        <begin position="534"/>
        <end position="543"/>
    </location>
</feature>
<feature type="compositionally biased region" description="Low complexity" evidence="1">
    <location>
        <begin position="199"/>
        <end position="208"/>
    </location>
</feature>